<keyword evidence="7" id="KW-0533">Nickel</keyword>
<name>A0ABS5YAA9_9GAMM</name>
<evidence type="ECO:0000256" key="11">
    <source>
        <dbReference type="ARBA" id="ARBA00023112"/>
    </source>
</evidence>
<keyword evidence="12 14" id="KW-0472">Membrane</keyword>
<evidence type="ECO:0000256" key="12">
    <source>
        <dbReference type="ARBA" id="ARBA00023136"/>
    </source>
</evidence>
<evidence type="ECO:0000256" key="9">
    <source>
        <dbReference type="ARBA" id="ARBA00022989"/>
    </source>
</evidence>
<keyword evidence="8 14" id="KW-0812">Transmembrane</keyword>
<feature type="transmembrane region" description="Helical" evidence="14">
    <location>
        <begin position="21"/>
        <end position="41"/>
    </location>
</feature>
<protein>
    <recommendedName>
        <fullName evidence="14">Nickel/cobalt efflux system</fullName>
    </recommendedName>
</protein>
<keyword evidence="16" id="KW-1185">Reference proteome</keyword>
<evidence type="ECO:0000256" key="6">
    <source>
        <dbReference type="ARBA" id="ARBA00022475"/>
    </source>
</evidence>
<evidence type="ECO:0000256" key="14">
    <source>
        <dbReference type="RuleBase" id="RU362101"/>
    </source>
</evidence>
<keyword evidence="9 14" id="KW-1133">Transmembrane helix</keyword>
<evidence type="ECO:0000256" key="7">
    <source>
        <dbReference type="ARBA" id="ARBA00022596"/>
    </source>
</evidence>
<evidence type="ECO:0000256" key="8">
    <source>
        <dbReference type="ARBA" id="ARBA00022692"/>
    </source>
</evidence>
<evidence type="ECO:0000256" key="13">
    <source>
        <dbReference type="ARBA" id="ARBA00023285"/>
    </source>
</evidence>
<evidence type="ECO:0000313" key="16">
    <source>
        <dbReference type="Proteomes" id="UP000811282"/>
    </source>
</evidence>
<dbReference type="PANTHER" id="PTHR40659">
    <property type="entry name" value="NICKEL/COBALT EFFLUX SYSTEM RCNA"/>
    <property type="match status" value="1"/>
</dbReference>
<evidence type="ECO:0000256" key="1">
    <source>
        <dbReference type="ARBA" id="ARBA00002510"/>
    </source>
</evidence>
<comment type="subcellular location">
    <subcellularLocation>
        <location evidence="2 14">Cell membrane</location>
        <topology evidence="2 14">Multi-pass membrane protein</topology>
    </subcellularLocation>
</comment>
<dbReference type="Pfam" id="PF03824">
    <property type="entry name" value="NicO"/>
    <property type="match status" value="1"/>
</dbReference>
<keyword evidence="5 14" id="KW-0813">Transport</keyword>
<evidence type="ECO:0000256" key="4">
    <source>
        <dbReference type="ARBA" id="ARBA00022426"/>
    </source>
</evidence>
<organism evidence="15 16">
    <name type="scientific">Candidatus Sodalis endolongispinus</name>
    <dbReference type="NCBI Taxonomy" id="2812662"/>
    <lineage>
        <taxon>Bacteria</taxon>
        <taxon>Pseudomonadati</taxon>
        <taxon>Pseudomonadota</taxon>
        <taxon>Gammaproteobacteria</taxon>
        <taxon>Enterobacterales</taxon>
        <taxon>Bruguierivoracaceae</taxon>
        <taxon>Sodalis</taxon>
    </lineage>
</organism>
<feature type="transmembrane region" description="Helical" evidence="14">
    <location>
        <begin position="259"/>
        <end position="286"/>
    </location>
</feature>
<dbReference type="InterPro" id="IPR051224">
    <property type="entry name" value="NiCoT_RcnA"/>
</dbReference>
<keyword evidence="13" id="KW-0170">Cobalt</keyword>
<evidence type="ECO:0000313" key="15">
    <source>
        <dbReference type="EMBL" id="MBT9431883.1"/>
    </source>
</evidence>
<keyword evidence="11" id="KW-0921">Nickel transport</keyword>
<gene>
    <name evidence="15" type="ORF">JZM24_06530</name>
</gene>
<dbReference type="PANTHER" id="PTHR40659:SF1">
    <property type="entry name" value="NICKEL_COBALT EFFLUX SYSTEM RCNA"/>
    <property type="match status" value="1"/>
</dbReference>
<dbReference type="InterPro" id="IPR011541">
    <property type="entry name" value="Ni/Co_transpt_high_affinity"/>
</dbReference>
<dbReference type="Proteomes" id="UP000811282">
    <property type="component" value="Unassembled WGS sequence"/>
</dbReference>
<reference evidence="15 16" key="1">
    <citation type="journal article" date="2021" name="Genome Biol. Evol.">
        <title>The evolution of interdependence in a four-way mealybug symbiosis.</title>
        <authorList>
            <person name="Garber A.I."/>
            <person name="Kupper M."/>
            <person name="Laetsch D.R."/>
            <person name="Weldon S.R."/>
            <person name="Ladinsky M.S."/>
            <person name="Bjorkman P.J."/>
            <person name="McCutcheon J.P."/>
        </authorList>
    </citation>
    <scope>NUCLEOTIDE SEQUENCE [LARGE SCALE GENOMIC DNA]</scope>
    <source>
        <strain evidence="15">SOD</strain>
    </source>
</reference>
<keyword evidence="6" id="KW-1003">Cell membrane</keyword>
<feature type="transmembrane region" description="Helical" evidence="14">
    <location>
        <begin position="232"/>
        <end position="253"/>
    </location>
</feature>
<evidence type="ECO:0000256" key="5">
    <source>
        <dbReference type="ARBA" id="ARBA00022448"/>
    </source>
</evidence>
<sequence>MIKINDDILRSEDPRPSRLWLNLWPLWSFFVALAAAGHWIWLRWPQILLQMVLWQKQLHQQMVVLLQEVQANPQHYGATLLFSFVYGILHAVGPGHGKVVITTYLATHRSRLRQSLLMTLAAALLQGTMAVMLVTLTLNLLRLSSRTLHLGQFWLEKASFVLVVGLGVWLCWRALRRLLLLLRTTATLEGRAPVFRALTPANHHHHAGCGCGHRHLPRDEELQTADGWYNRAAVVVAMGLRPCSGAILVLLFAKVIGVYAWGVLSALMMAVGTALTLLTLALLVFFGLTVAERLIKPRAPALWRDVVWATLALAGGVVLVGAGALLYFSDVPEMVSGIRPFGV</sequence>
<proteinExistence type="inferred from homology"/>
<accession>A0ABS5YAA9</accession>
<feature type="transmembrane region" description="Helical" evidence="14">
    <location>
        <begin position="306"/>
        <end position="328"/>
    </location>
</feature>
<evidence type="ECO:0000256" key="10">
    <source>
        <dbReference type="ARBA" id="ARBA00023065"/>
    </source>
</evidence>
<comment type="function">
    <text evidence="1">Efflux system for nickel and cobalt.</text>
</comment>
<feature type="transmembrane region" description="Helical" evidence="14">
    <location>
        <begin position="116"/>
        <end position="138"/>
    </location>
</feature>
<feature type="transmembrane region" description="Helical" evidence="14">
    <location>
        <begin position="75"/>
        <end position="95"/>
    </location>
</feature>
<evidence type="ECO:0000256" key="2">
    <source>
        <dbReference type="ARBA" id="ARBA00004651"/>
    </source>
</evidence>
<comment type="similarity">
    <text evidence="3">Belongs to the NiCoT transporter (TC 2.A.52) family. RcnA subfamily.</text>
</comment>
<dbReference type="EMBL" id="JAFJYC010000001">
    <property type="protein sequence ID" value="MBT9431883.1"/>
    <property type="molecule type" value="Genomic_DNA"/>
</dbReference>
<feature type="transmembrane region" description="Helical" evidence="14">
    <location>
        <begin position="158"/>
        <end position="175"/>
    </location>
</feature>
<keyword evidence="4" id="KW-0171">Cobalt transport</keyword>
<keyword evidence="10" id="KW-0406">Ion transport</keyword>
<evidence type="ECO:0000256" key="3">
    <source>
        <dbReference type="ARBA" id="ARBA00010428"/>
    </source>
</evidence>
<comment type="caution">
    <text evidence="15">The sequence shown here is derived from an EMBL/GenBank/DDBJ whole genome shotgun (WGS) entry which is preliminary data.</text>
</comment>